<dbReference type="Proteomes" id="UP000559626">
    <property type="component" value="Unassembled WGS sequence"/>
</dbReference>
<comment type="caution">
    <text evidence="4">The sequence shown here is derived from an EMBL/GenBank/DDBJ whole genome shotgun (WGS) entry which is preliminary data.</text>
</comment>
<dbReference type="Pfam" id="PF13778">
    <property type="entry name" value="DUF4174"/>
    <property type="match status" value="1"/>
</dbReference>
<sequence length="139" mass="15419">MKTLLLLALLATAATAAAAPPSLAATIRASKWKKRVLLVVAPRADEAAYRQQKQLLAATPDGLHERDMLVLDVRGDQLTPADRQYAEQELKLKLTRFEVVLIGKDGGVKQRSPHPLTPQALFGTIDKMPMRRQEMRRGQ</sequence>
<evidence type="ECO:0000313" key="4">
    <source>
        <dbReference type="EMBL" id="NML66424.1"/>
    </source>
</evidence>
<organism evidence="4 5">
    <name type="scientific">Hymenobacter polaris</name>
    <dbReference type="NCBI Taxonomy" id="2682546"/>
    <lineage>
        <taxon>Bacteria</taxon>
        <taxon>Pseudomonadati</taxon>
        <taxon>Bacteroidota</taxon>
        <taxon>Cytophagia</taxon>
        <taxon>Cytophagales</taxon>
        <taxon>Hymenobacteraceae</taxon>
        <taxon>Hymenobacter</taxon>
    </lineage>
</organism>
<dbReference type="AlphaFoldDB" id="A0A7Y0AFI2"/>
<proteinExistence type="predicted"/>
<keyword evidence="1 2" id="KW-0732">Signal</keyword>
<evidence type="ECO:0000256" key="1">
    <source>
        <dbReference type="ARBA" id="ARBA00022729"/>
    </source>
</evidence>
<dbReference type="InterPro" id="IPR025232">
    <property type="entry name" value="DUF4174"/>
</dbReference>
<gene>
    <name evidence="4" type="ORF">HHL22_14525</name>
</gene>
<feature type="chain" id="PRO_5031269704" evidence="2">
    <location>
        <begin position="19"/>
        <end position="139"/>
    </location>
</feature>
<evidence type="ECO:0000313" key="5">
    <source>
        <dbReference type="Proteomes" id="UP000559626"/>
    </source>
</evidence>
<name>A0A7Y0AFI2_9BACT</name>
<reference evidence="4 5" key="1">
    <citation type="submission" date="2020-04" db="EMBL/GenBank/DDBJ databases">
        <title>Hymenobacter polaris sp. nov., isolated from Arctic soil.</title>
        <authorList>
            <person name="Dahal R.H."/>
        </authorList>
    </citation>
    <scope>NUCLEOTIDE SEQUENCE [LARGE SCALE GENOMIC DNA]</scope>
    <source>
        <strain evidence="4 5">RP-2-7</strain>
    </source>
</reference>
<evidence type="ECO:0000256" key="2">
    <source>
        <dbReference type="SAM" id="SignalP"/>
    </source>
</evidence>
<accession>A0A7Y0AFI2</accession>
<evidence type="ECO:0000259" key="3">
    <source>
        <dbReference type="Pfam" id="PF13778"/>
    </source>
</evidence>
<keyword evidence="5" id="KW-1185">Reference proteome</keyword>
<feature type="domain" description="DUF4174" evidence="3">
    <location>
        <begin position="29"/>
        <end position="134"/>
    </location>
</feature>
<dbReference type="RefSeq" id="WP_169532066.1">
    <property type="nucleotide sequence ID" value="NZ_JABBGH010000002.1"/>
</dbReference>
<dbReference type="EMBL" id="JABBGH010000002">
    <property type="protein sequence ID" value="NML66424.1"/>
    <property type="molecule type" value="Genomic_DNA"/>
</dbReference>
<protein>
    <submittedName>
        <fullName evidence="4">DUF4174 domain-containing protein</fullName>
    </submittedName>
</protein>
<feature type="signal peptide" evidence="2">
    <location>
        <begin position="1"/>
        <end position="18"/>
    </location>
</feature>